<gene>
    <name evidence="1" type="ORF">SCALOS_LOCUS6321</name>
</gene>
<dbReference type="Proteomes" id="UP000789860">
    <property type="component" value="Unassembled WGS sequence"/>
</dbReference>
<keyword evidence="2" id="KW-1185">Reference proteome</keyword>
<dbReference type="EMBL" id="CAJVPM010011839">
    <property type="protein sequence ID" value="CAG8584117.1"/>
    <property type="molecule type" value="Genomic_DNA"/>
</dbReference>
<organism evidence="1 2">
    <name type="scientific">Scutellospora calospora</name>
    <dbReference type="NCBI Taxonomy" id="85575"/>
    <lineage>
        <taxon>Eukaryota</taxon>
        <taxon>Fungi</taxon>
        <taxon>Fungi incertae sedis</taxon>
        <taxon>Mucoromycota</taxon>
        <taxon>Glomeromycotina</taxon>
        <taxon>Glomeromycetes</taxon>
        <taxon>Diversisporales</taxon>
        <taxon>Gigasporaceae</taxon>
        <taxon>Scutellospora</taxon>
    </lineage>
</organism>
<name>A0ACA9MEX1_9GLOM</name>
<protein>
    <submittedName>
        <fullName evidence="1">10214_t:CDS:1</fullName>
    </submittedName>
</protein>
<accession>A0ACA9MEX1</accession>
<comment type="caution">
    <text evidence="1">The sequence shown here is derived from an EMBL/GenBank/DDBJ whole genome shotgun (WGS) entry which is preliminary data.</text>
</comment>
<evidence type="ECO:0000313" key="2">
    <source>
        <dbReference type="Proteomes" id="UP000789860"/>
    </source>
</evidence>
<proteinExistence type="predicted"/>
<reference evidence="1" key="1">
    <citation type="submission" date="2021-06" db="EMBL/GenBank/DDBJ databases">
        <authorList>
            <person name="Kallberg Y."/>
            <person name="Tangrot J."/>
            <person name="Rosling A."/>
        </authorList>
    </citation>
    <scope>NUCLEOTIDE SEQUENCE</scope>
    <source>
        <strain evidence="1">AU212A</strain>
    </source>
</reference>
<evidence type="ECO:0000313" key="1">
    <source>
        <dbReference type="EMBL" id="CAG8584117.1"/>
    </source>
</evidence>
<feature type="non-terminal residue" evidence="1">
    <location>
        <position position="1"/>
    </location>
</feature>
<sequence>SSTTSNITIVLLLSEKVLLSDNEIRISNNYDDKLLKIWQTTISSRKTIFQDYNINDTDNILLNTSIIPSDNKLTTNNNLIIQNHYIGIEKFSIGLNKEQMKAYFLVCDHHRRNVPNAIDKLSHLLLYLTGAEGTGKTKVIKSIISYFEYMSQHHTIIILVSTGIAAALISGYTIYSAYGFGFEDYVTRNDIRVQLNYDTTIENAQKQNRLLIYSCAEDTYCQHPLKGNIRKKFLSVSDTRENVLSGILPLFIRMKIILTVNICIGDNLANARSYENLYLNHVPIYPVKRACLYTIWKLDGTKSQCQFQRFQLPLTLAYAFTDYKCQGRTLDKAVIDLSNANTYNSTYVILSRICRLNDLLFLHPFDESLLNMNLPPTLSAEIKYLEECAKLTTKLEKWPDEYCDQNDTV</sequence>